<geneLocation type="plasmid" evidence="1 2">
    <name>unnamed2</name>
</geneLocation>
<gene>
    <name evidence="1" type="ORF">D0907_20220</name>
</gene>
<reference evidence="1 2" key="1">
    <citation type="submission" date="2018-08" db="EMBL/GenBank/DDBJ databases">
        <title>Draft genome sequence of Pseudoalteromonas donghaensis HJ51.</title>
        <authorList>
            <person name="Oh J."/>
            <person name="Roh D."/>
        </authorList>
    </citation>
    <scope>NUCLEOTIDE SEQUENCE [LARGE SCALE GENOMIC DNA]</scope>
    <source>
        <strain evidence="1 2">HJ51</strain>
        <plasmid evidence="1 2">unnamed2</plasmid>
    </source>
</reference>
<dbReference type="EMBL" id="CP032092">
    <property type="protein sequence ID" value="AXV67661.1"/>
    <property type="molecule type" value="Genomic_DNA"/>
</dbReference>
<protein>
    <submittedName>
        <fullName evidence="1">Uncharacterized protein</fullName>
    </submittedName>
</protein>
<evidence type="ECO:0000313" key="2">
    <source>
        <dbReference type="Proteomes" id="UP000264605"/>
    </source>
</evidence>
<name>A0AAD0SB89_9GAMM</name>
<keyword evidence="1" id="KW-0614">Plasmid</keyword>
<dbReference type="AlphaFoldDB" id="A0AAD0SB89"/>
<organism evidence="1 2">
    <name type="scientific">Pseudoalteromonas lipolytica</name>
    <dbReference type="NCBI Taxonomy" id="570156"/>
    <lineage>
        <taxon>Bacteria</taxon>
        <taxon>Pseudomonadati</taxon>
        <taxon>Pseudomonadota</taxon>
        <taxon>Gammaproteobacteria</taxon>
        <taxon>Alteromonadales</taxon>
        <taxon>Pseudoalteromonadaceae</taxon>
        <taxon>Pseudoalteromonas</taxon>
    </lineage>
</organism>
<sequence>MRTVSDILKNSANLMSKISRHELLVNQAGTPRAVSNAAKECLAAVEQLPPSGKILIPLTFYSLGSGVSKSAGHATYMVVEKNWDDTVNLHMVNRGAGSGSHPQQFGQRLKPGQRPKIESAVSKWNLPIGQKKGFSHNFLCKTLMYTLDAATTHNGCAVATTRVDPNRQMRANIEQFYHEFGQRVGCRPGPTDHQPIYQRSQKDGNCGYSNLKASIRYLLNDQKMYNQIDLIKTEKVAKLTLGYMKENLLHNLNGDTAVLKRFSFNAENAVQKLTEKFEKAELRTKMDSGAALPLKLPPHLQNVTN</sequence>
<dbReference type="KEGG" id="pdj:D0907_20220"/>
<dbReference type="Proteomes" id="UP000264605">
    <property type="component" value="Plasmid unnamed2"/>
</dbReference>
<evidence type="ECO:0000313" key="1">
    <source>
        <dbReference type="EMBL" id="AXV67661.1"/>
    </source>
</evidence>
<accession>A0AAD0SB89</accession>
<proteinExistence type="predicted"/>